<feature type="signal peptide" evidence="2">
    <location>
        <begin position="1"/>
        <end position="18"/>
    </location>
</feature>
<dbReference type="InterPro" id="IPR032534">
    <property type="entry name" value="EcxA_zinc-bd"/>
</dbReference>
<feature type="region of interest" description="Disordered" evidence="1">
    <location>
        <begin position="837"/>
        <end position="856"/>
    </location>
</feature>
<feature type="chain" id="PRO_5009292384" description="Peptidase" evidence="2">
    <location>
        <begin position="19"/>
        <end position="856"/>
    </location>
</feature>
<dbReference type="Proteomes" id="UP000236728">
    <property type="component" value="Unassembled WGS sequence"/>
</dbReference>
<protein>
    <recommendedName>
        <fullName evidence="7">Peptidase</fullName>
    </recommendedName>
</protein>
<evidence type="ECO:0000259" key="3">
    <source>
        <dbReference type="Pfam" id="PF16313"/>
    </source>
</evidence>
<dbReference type="CDD" id="cd04276">
    <property type="entry name" value="ZnMc_MMP_like_2"/>
    <property type="match status" value="1"/>
</dbReference>
<dbReference type="Pfam" id="PF17148">
    <property type="entry name" value="DUF5117"/>
    <property type="match status" value="1"/>
</dbReference>
<dbReference type="Pfam" id="PF16313">
    <property type="entry name" value="DUF4953"/>
    <property type="match status" value="1"/>
</dbReference>
<keyword evidence="2" id="KW-0732">Signal</keyword>
<evidence type="ECO:0000313" key="5">
    <source>
        <dbReference type="EMBL" id="SEG43646.1"/>
    </source>
</evidence>
<feature type="domain" description="DUF5117" evidence="4">
    <location>
        <begin position="110"/>
        <end position="302"/>
    </location>
</feature>
<dbReference type="EMBL" id="FNVA01000005">
    <property type="protein sequence ID" value="SEG43646.1"/>
    <property type="molecule type" value="Genomic_DNA"/>
</dbReference>
<sequence>MLCPLLALACVVAQPIFAQRPGGGGGSSEDSSKPLATIAARTANMQHKPGMIALDYDARAGKVYMEVPMTGNSAHTESPEYIYATTLVHGTGSNDLGMDRGQLGGVGEGPSSSLVKFVRSGPKVLLMQPNIRFRSSSDDPNVVKGVTDSFAESVMAGFTVQAEGPDGTLLLDATDFFVRDARGAAQVLNQMKQGQYRFDPARSALVPDEIKSFPKNIAVESVITVASEGGMTGRYVRDVTPNPSAMTVHERQMLIELPPPGFTPRKFSPRSGFSDHSYRDYTVPQGDDMEQQLIARFRLIKKDPNCKTSCEAVQPIQYYVDNAAQEPLRSALLEGARWWDQAFQAAGWAPGTFKVDVLPNGADPMDIRYNMIQWVHRYTRGWSYGASITDPRTGEIIKGNVTLGSLRSRQDYMIAEAMLSPYKDGKALDPANDPMLKLVLQRIRQLAAHETGHTIGLAHNYAASTFPHAEDVTTSVMEYPHPWITVDKAGKIDTSHAYPVNIGIWDKTAIDYGYREFDKGGKPVEDPAALEAILEKSEKTGMVFLTDQDARPLGSPSPIAHLWDNGTEPSEELLRTLQVREVAMKNFGINAIKNGEPLADLEDKLVVLYLFHRYQLEATIKEIGGLDYRANTRGDGQMMPTVVSDARQQAAIDAALKTLSPEVLTIPESLLAILPPRPVGTQKTRESFAAETGMTFDPIAVAESAADLTLQELFNPERDSRIVQYHMRNPPSKTSLRVLMEAVSKETARRIDGGHTMSSEVERAVEFRGLETMLGLAVDPAASSQVRAIALYHIEDLLKQWTTEPMPTDSAEAIHRKAMIARIEDFKRSPDKFVPVKPIEAPPGMPIGDEDEFDIY</sequence>
<dbReference type="InterPro" id="IPR024079">
    <property type="entry name" value="MetalloPept_cat_dom_sf"/>
</dbReference>
<keyword evidence="6" id="KW-1185">Reference proteome</keyword>
<feature type="domain" description="EcxA zinc-binding" evidence="3">
    <location>
        <begin position="434"/>
        <end position="748"/>
    </location>
</feature>
<evidence type="ECO:0000256" key="2">
    <source>
        <dbReference type="SAM" id="SignalP"/>
    </source>
</evidence>
<evidence type="ECO:0000256" key="1">
    <source>
        <dbReference type="SAM" id="MobiDB-lite"/>
    </source>
</evidence>
<dbReference type="PANTHER" id="PTHR38478">
    <property type="entry name" value="PEPTIDASE M1A AND M12B"/>
    <property type="match status" value="1"/>
</dbReference>
<evidence type="ECO:0008006" key="7">
    <source>
        <dbReference type="Google" id="ProtNLM"/>
    </source>
</evidence>
<name>A0A1H6A7D3_9BACT</name>
<proteinExistence type="predicted"/>
<reference evidence="5 6" key="1">
    <citation type="submission" date="2016-10" db="EMBL/GenBank/DDBJ databases">
        <authorList>
            <person name="de Groot N.N."/>
        </authorList>
    </citation>
    <scope>NUCLEOTIDE SEQUENCE [LARGE SCALE GENOMIC DNA]</scope>
    <source>
        <strain evidence="5 6">DSM 22489</strain>
    </source>
</reference>
<dbReference type="Gene3D" id="3.40.390.10">
    <property type="entry name" value="Collagenase (Catalytic Domain)"/>
    <property type="match status" value="1"/>
</dbReference>
<dbReference type="InterPro" id="IPR033413">
    <property type="entry name" value="DUF5117"/>
</dbReference>
<evidence type="ECO:0000313" key="6">
    <source>
        <dbReference type="Proteomes" id="UP000236728"/>
    </source>
</evidence>
<dbReference type="OrthoDB" id="9776599at2"/>
<dbReference type="GO" id="GO:0008237">
    <property type="term" value="F:metallopeptidase activity"/>
    <property type="evidence" value="ECO:0007669"/>
    <property type="project" value="InterPro"/>
</dbReference>
<organism evidence="5 6">
    <name type="scientific">Bryocella elongata</name>
    <dbReference type="NCBI Taxonomy" id="863522"/>
    <lineage>
        <taxon>Bacteria</taxon>
        <taxon>Pseudomonadati</taxon>
        <taxon>Acidobacteriota</taxon>
        <taxon>Terriglobia</taxon>
        <taxon>Terriglobales</taxon>
        <taxon>Acidobacteriaceae</taxon>
        <taxon>Bryocella</taxon>
    </lineage>
</organism>
<evidence type="ECO:0000259" key="4">
    <source>
        <dbReference type="Pfam" id="PF17148"/>
    </source>
</evidence>
<dbReference type="PANTHER" id="PTHR38478:SF1">
    <property type="entry name" value="ZINC DEPENDENT METALLOPROTEASE DOMAIN LIPOPROTEIN"/>
    <property type="match status" value="1"/>
</dbReference>
<gene>
    <name evidence="5" type="ORF">SAMN05421819_2926</name>
</gene>
<dbReference type="AlphaFoldDB" id="A0A1H6A7D3"/>
<accession>A0A1H6A7D3</accession>
<dbReference type="InterPro" id="IPR034032">
    <property type="entry name" value="Zn_MMP-like_bac"/>
</dbReference>
<dbReference type="SUPFAM" id="SSF55486">
    <property type="entry name" value="Metalloproteases ('zincins'), catalytic domain"/>
    <property type="match status" value="1"/>
</dbReference>